<name>A0A132MQ70_9ACTN</name>
<evidence type="ECO:0000313" key="2">
    <source>
        <dbReference type="EMBL" id="KWW99982.1"/>
    </source>
</evidence>
<organism evidence="2 3">
    <name type="scientific">Carbonactinospora thermoautotrophica</name>
    <dbReference type="NCBI Taxonomy" id="1469144"/>
    <lineage>
        <taxon>Bacteria</taxon>
        <taxon>Bacillati</taxon>
        <taxon>Actinomycetota</taxon>
        <taxon>Actinomycetes</taxon>
        <taxon>Kitasatosporales</taxon>
        <taxon>Carbonactinosporaceae</taxon>
        <taxon>Carbonactinospora</taxon>
    </lineage>
</organism>
<proteinExistence type="predicted"/>
<protein>
    <submittedName>
        <fullName evidence="2">Uncharacterized protein</fullName>
    </submittedName>
</protein>
<keyword evidence="1" id="KW-1133">Transmembrane helix</keyword>
<dbReference type="AlphaFoldDB" id="A0A132MQ70"/>
<keyword evidence="3" id="KW-1185">Reference proteome</keyword>
<evidence type="ECO:0000313" key="3">
    <source>
        <dbReference type="Proteomes" id="UP000070188"/>
    </source>
</evidence>
<dbReference type="STRING" id="1469144.LI90_1622"/>
<dbReference type="PATRIC" id="fig|1469144.10.peg.1772"/>
<keyword evidence="1" id="KW-0472">Membrane</keyword>
<dbReference type="Proteomes" id="UP000070188">
    <property type="component" value="Unassembled WGS sequence"/>
</dbReference>
<gene>
    <name evidence="2" type="ORF">LI90_1622</name>
</gene>
<evidence type="ECO:0000256" key="1">
    <source>
        <dbReference type="SAM" id="Phobius"/>
    </source>
</evidence>
<reference evidence="3" key="1">
    <citation type="submission" date="2015-04" db="EMBL/GenBank/DDBJ databases">
        <title>Physiological reanalysis, assessment of diazotrophy, and genome sequences of multiple isolates of Streptomyces thermoautotrophicus.</title>
        <authorList>
            <person name="MacKellar D.C."/>
            <person name="Lieber L."/>
            <person name="Norman J."/>
            <person name="Bolger A."/>
            <person name="Tobin C."/>
            <person name="Murray J.W."/>
            <person name="Chang R."/>
            <person name="Ford T."/>
            <person name="Nguyen P.Q."/>
            <person name="Woodward J."/>
            <person name="Permingeat H."/>
            <person name="Joshi N.S."/>
            <person name="Silver P.A."/>
            <person name="Usadel B."/>
            <person name="Rutherford A.W."/>
            <person name="Friesen M."/>
            <person name="Prell J."/>
        </authorList>
    </citation>
    <scope>NUCLEOTIDE SEQUENCE [LARGE SCALE GENOMIC DNA]</scope>
    <source>
        <strain evidence="3">H1</strain>
    </source>
</reference>
<accession>A0A132MQ70</accession>
<sequence>MGESGPGGGRQLLVILAVMLMVIAGLVALGIWGAHQG</sequence>
<feature type="transmembrane region" description="Helical" evidence="1">
    <location>
        <begin position="12"/>
        <end position="34"/>
    </location>
</feature>
<dbReference type="EMBL" id="LAXD01000001">
    <property type="protein sequence ID" value="KWW99982.1"/>
    <property type="molecule type" value="Genomic_DNA"/>
</dbReference>
<comment type="caution">
    <text evidence="2">The sequence shown here is derived from an EMBL/GenBank/DDBJ whole genome shotgun (WGS) entry which is preliminary data.</text>
</comment>
<keyword evidence="1" id="KW-0812">Transmembrane</keyword>